<dbReference type="InterPro" id="IPR036388">
    <property type="entry name" value="WH-like_DNA-bd_sf"/>
</dbReference>
<sequence>MTKQHPNILTLERYLPYRLATLSNRISGIIAQTYKDKFGLSVTEWRIMAVLGEYPGASADEVSAKIQIEKSIVSRSLQKLLSRHLVVREVDGADRRRQNLSLTKTGQDVYRQIVPVSYDYEEQLLTCFNPQERELLDTLFDRLYQHADTIDLEQAD</sequence>
<dbReference type="Gene3D" id="1.10.10.10">
    <property type="entry name" value="Winged helix-like DNA-binding domain superfamily/Winged helix DNA-binding domain"/>
    <property type="match status" value="1"/>
</dbReference>
<dbReference type="InterPro" id="IPR052067">
    <property type="entry name" value="Metal_resp_HTH_trans_reg"/>
</dbReference>
<name>A0A395JTZ0_9GAMM</name>
<dbReference type="Proteomes" id="UP000253083">
    <property type="component" value="Unassembled WGS sequence"/>
</dbReference>
<keyword evidence="3" id="KW-0804">Transcription</keyword>
<dbReference type="SUPFAM" id="SSF46785">
    <property type="entry name" value="Winged helix' DNA-binding domain"/>
    <property type="match status" value="1"/>
</dbReference>
<gene>
    <name evidence="5" type="ORF">DFR28_1011191</name>
</gene>
<dbReference type="PRINTS" id="PR00598">
    <property type="entry name" value="HTHMARR"/>
</dbReference>
<dbReference type="AlphaFoldDB" id="A0A395JTZ0"/>
<dbReference type="GO" id="GO:0003677">
    <property type="term" value="F:DNA binding"/>
    <property type="evidence" value="ECO:0007669"/>
    <property type="project" value="UniProtKB-KW"/>
</dbReference>
<dbReference type="PANTHER" id="PTHR35790">
    <property type="entry name" value="HTH-TYPE TRANSCRIPTIONAL REGULATOR PCHR"/>
    <property type="match status" value="1"/>
</dbReference>
<dbReference type="OrthoDB" id="8906692at2"/>
<comment type="caution">
    <text evidence="5">The sequence shown here is derived from an EMBL/GenBank/DDBJ whole genome shotgun (WGS) entry which is preliminary data.</text>
</comment>
<evidence type="ECO:0000259" key="4">
    <source>
        <dbReference type="PROSITE" id="PS50995"/>
    </source>
</evidence>
<dbReference type="Pfam" id="PF12802">
    <property type="entry name" value="MarR_2"/>
    <property type="match status" value="1"/>
</dbReference>
<evidence type="ECO:0000313" key="6">
    <source>
        <dbReference type="Proteomes" id="UP000253083"/>
    </source>
</evidence>
<evidence type="ECO:0000256" key="3">
    <source>
        <dbReference type="ARBA" id="ARBA00023163"/>
    </source>
</evidence>
<dbReference type="SMART" id="SM00347">
    <property type="entry name" value="HTH_MARR"/>
    <property type="match status" value="1"/>
</dbReference>
<protein>
    <submittedName>
        <fullName evidence="5">MarR family transcriptional regulator</fullName>
    </submittedName>
</protein>
<keyword evidence="6" id="KW-1185">Reference proteome</keyword>
<dbReference type="InterPro" id="IPR036390">
    <property type="entry name" value="WH_DNA-bd_sf"/>
</dbReference>
<reference evidence="5 6" key="1">
    <citation type="submission" date="2018-06" db="EMBL/GenBank/DDBJ databases">
        <title>Genomic Encyclopedia of Type Strains, Phase IV (KMG-IV): sequencing the most valuable type-strain genomes for metagenomic binning, comparative biology and taxonomic classification.</title>
        <authorList>
            <person name="Goeker M."/>
        </authorList>
    </citation>
    <scope>NUCLEOTIDE SEQUENCE [LARGE SCALE GENOMIC DNA]</scope>
    <source>
        <strain evidence="5 6">DSM 24032</strain>
    </source>
</reference>
<evidence type="ECO:0000256" key="1">
    <source>
        <dbReference type="ARBA" id="ARBA00023015"/>
    </source>
</evidence>
<evidence type="ECO:0000256" key="2">
    <source>
        <dbReference type="ARBA" id="ARBA00023125"/>
    </source>
</evidence>
<keyword evidence="2" id="KW-0238">DNA-binding</keyword>
<dbReference type="GO" id="GO:0003700">
    <property type="term" value="F:DNA-binding transcription factor activity"/>
    <property type="evidence" value="ECO:0007669"/>
    <property type="project" value="InterPro"/>
</dbReference>
<dbReference type="InParanoid" id="A0A395JTZ0"/>
<accession>A0A395JTZ0</accession>
<dbReference type="RefSeq" id="WP_113953338.1">
    <property type="nucleotide sequence ID" value="NZ_QNRT01000001.1"/>
</dbReference>
<dbReference type="EMBL" id="QNRT01000001">
    <property type="protein sequence ID" value="RBP53802.1"/>
    <property type="molecule type" value="Genomic_DNA"/>
</dbReference>
<organism evidence="5 6">
    <name type="scientific">Arenicella xantha</name>
    <dbReference type="NCBI Taxonomy" id="644221"/>
    <lineage>
        <taxon>Bacteria</taxon>
        <taxon>Pseudomonadati</taxon>
        <taxon>Pseudomonadota</taxon>
        <taxon>Gammaproteobacteria</taxon>
        <taxon>Arenicellales</taxon>
        <taxon>Arenicellaceae</taxon>
        <taxon>Arenicella</taxon>
    </lineage>
</organism>
<keyword evidence="1" id="KW-0805">Transcription regulation</keyword>
<dbReference type="PROSITE" id="PS50995">
    <property type="entry name" value="HTH_MARR_2"/>
    <property type="match status" value="1"/>
</dbReference>
<dbReference type="InterPro" id="IPR000835">
    <property type="entry name" value="HTH_MarR-typ"/>
</dbReference>
<dbReference type="PANTHER" id="PTHR35790:SF4">
    <property type="entry name" value="HTH-TYPE TRANSCRIPTIONAL REGULATOR PCHR"/>
    <property type="match status" value="1"/>
</dbReference>
<proteinExistence type="predicted"/>
<evidence type="ECO:0000313" key="5">
    <source>
        <dbReference type="EMBL" id="RBP53802.1"/>
    </source>
</evidence>
<feature type="domain" description="HTH marR-type" evidence="4">
    <location>
        <begin position="12"/>
        <end position="145"/>
    </location>
</feature>